<gene>
    <name evidence="10" type="ORF">DO97_16290</name>
</gene>
<sequence>METDVHVPHGLWARDYKDMLAQIKGLGYNVIRLPFSVQALRSPSISSVNFSLGSNQSLQGKTPLQVMDLVIQESNRLGLLIYSIAIDWVTTAFRNFGTEMGGFTEADWINTWTMLASRY</sequence>
<dbReference type="InterPro" id="IPR001547">
    <property type="entry name" value="Glyco_hydro_5"/>
</dbReference>
<keyword evidence="11" id="KW-1185">Reference proteome</keyword>
<dbReference type="EC" id="3.2.1.4" evidence="2"/>
<evidence type="ECO:0000256" key="1">
    <source>
        <dbReference type="ARBA" id="ARBA00000966"/>
    </source>
</evidence>
<dbReference type="AlphaFoldDB" id="A0A098TGH5"/>
<evidence type="ECO:0000256" key="8">
    <source>
        <dbReference type="RuleBase" id="RU361153"/>
    </source>
</evidence>
<name>A0A098TGH5_9CYAN</name>
<dbReference type="InterPro" id="IPR017853">
    <property type="entry name" value="GH"/>
</dbReference>
<dbReference type="GO" id="GO:0008810">
    <property type="term" value="F:cellulase activity"/>
    <property type="evidence" value="ECO:0007669"/>
    <property type="project" value="UniProtKB-EC"/>
</dbReference>
<accession>A0A098TGH5</accession>
<protein>
    <recommendedName>
        <fullName evidence="2">cellulase</fullName>
        <ecNumber evidence="2">3.2.1.4</ecNumber>
    </recommendedName>
</protein>
<comment type="similarity">
    <text evidence="8">Belongs to the glycosyl hydrolase 5 (cellulase A) family.</text>
</comment>
<keyword evidence="4" id="KW-0136">Cellulose degradation</keyword>
<evidence type="ECO:0000256" key="6">
    <source>
        <dbReference type="ARBA" id="ARBA00023295"/>
    </source>
</evidence>
<proteinExistence type="inferred from homology"/>
<keyword evidence="3 8" id="KW-0378">Hydrolase</keyword>
<dbReference type="PANTHER" id="PTHR35923:SF2">
    <property type="entry name" value="ENDOGLUCANASE"/>
    <property type="match status" value="1"/>
</dbReference>
<evidence type="ECO:0000313" key="11">
    <source>
        <dbReference type="Proteomes" id="UP000030170"/>
    </source>
</evidence>
<evidence type="ECO:0000313" key="10">
    <source>
        <dbReference type="EMBL" id="KGF71675.1"/>
    </source>
</evidence>
<organism evidence="10 11">
    <name type="scientific">Neosynechococcus sphagnicola sy1</name>
    <dbReference type="NCBI Taxonomy" id="1497020"/>
    <lineage>
        <taxon>Bacteria</taxon>
        <taxon>Bacillati</taxon>
        <taxon>Cyanobacteriota</taxon>
        <taxon>Cyanophyceae</taxon>
        <taxon>Neosynechococcales</taxon>
        <taxon>Neosynechococcaceae</taxon>
        <taxon>Neosynechococcus</taxon>
    </lineage>
</organism>
<dbReference type="RefSeq" id="WP_204368740.1">
    <property type="nucleotide sequence ID" value="NZ_JJML01000057.1"/>
</dbReference>
<keyword evidence="6 8" id="KW-0326">Glycosidase</keyword>
<evidence type="ECO:0000256" key="5">
    <source>
        <dbReference type="ARBA" id="ARBA00023277"/>
    </source>
</evidence>
<dbReference type="PANTHER" id="PTHR35923">
    <property type="entry name" value="MAJOR EXTRACELLULAR ENDOGLUCANASE"/>
    <property type="match status" value="1"/>
</dbReference>
<reference evidence="10 11" key="1">
    <citation type="journal article" date="2014" name="Mol. Ecol.">
        <title>Evolution of Synechococcus.</title>
        <authorList>
            <person name="Dvorak P."/>
            <person name="Casamatta D."/>
            <person name="Hasler P."/>
            <person name="Poulickova A."/>
            <person name="Ondrej V."/>
            <person name="Sanges R."/>
        </authorList>
    </citation>
    <scope>NUCLEOTIDE SEQUENCE [LARGE SCALE GENOMIC DNA]</scope>
    <source>
        <strain evidence="10 11">CAUP A 1101</strain>
    </source>
</reference>
<evidence type="ECO:0000256" key="3">
    <source>
        <dbReference type="ARBA" id="ARBA00022801"/>
    </source>
</evidence>
<evidence type="ECO:0000256" key="7">
    <source>
        <dbReference type="ARBA" id="ARBA00023326"/>
    </source>
</evidence>
<dbReference type="SUPFAM" id="SSF51445">
    <property type="entry name" value="(Trans)glycosidases"/>
    <property type="match status" value="1"/>
</dbReference>
<comment type="catalytic activity">
    <reaction evidence="1">
        <text>Endohydrolysis of (1-&gt;4)-beta-D-glucosidic linkages in cellulose, lichenin and cereal beta-D-glucans.</text>
        <dbReference type="EC" id="3.2.1.4"/>
    </reaction>
</comment>
<dbReference type="Pfam" id="PF00150">
    <property type="entry name" value="Cellulase"/>
    <property type="match status" value="1"/>
</dbReference>
<evidence type="ECO:0000256" key="2">
    <source>
        <dbReference type="ARBA" id="ARBA00012601"/>
    </source>
</evidence>
<comment type="caution">
    <text evidence="10">The sequence shown here is derived from an EMBL/GenBank/DDBJ whole genome shotgun (WGS) entry which is preliminary data.</text>
</comment>
<dbReference type="Gene3D" id="3.20.20.80">
    <property type="entry name" value="Glycosidases"/>
    <property type="match status" value="1"/>
</dbReference>
<dbReference type="Proteomes" id="UP000030170">
    <property type="component" value="Unassembled WGS sequence"/>
</dbReference>
<dbReference type="EMBL" id="JJML01000057">
    <property type="protein sequence ID" value="KGF71675.1"/>
    <property type="molecule type" value="Genomic_DNA"/>
</dbReference>
<keyword evidence="5" id="KW-0119">Carbohydrate metabolism</keyword>
<evidence type="ECO:0000259" key="9">
    <source>
        <dbReference type="Pfam" id="PF00150"/>
    </source>
</evidence>
<dbReference type="GO" id="GO:0030245">
    <property type="term" value="P:cellulose catabolic process"/>
    <property type="evidence" value="ECO:0007669"/>
    <property type="project" value="UniProtKB-KW"/>
</dbReference>
<keyword evidence="7" id="KW-0624">Polysaccharide degradation</keyword>
<evidence type="ECO:0000256" key="4">
    <source>
        <dbReference type="ARBA" id="ARBA00023001"/>
    </source>
</evidence>
<feature type="domain" description="Glycoside hydrolase family 5" evidence="9">
    <location>
        <begin position="9"/>
        <end position="119"/>
    </location>
</feature>
<dbReference type="STRING" id="1497020.DO97_16290"/>